<sequence>MAHKSGSKKRSTRGVRPGQTKTQTMIRGSRKGQRMKMKAGPSGHTFPVKRKRK</sequence>
<feature type="compositionally biased region" description="Basic residues" evidence="1">
    <location>
        <begin position="1"/>
        <end position="13"/>
    </location>
</feature>
<comment type="caution">
    <text evidence="2">The sequence shown here is derived from an EMBL/GenBank/DDBJ whole genome shotgun (WGS) entry which is preliminary data.</text>
</comment>
<dbReference type="AlphaFoldDB" id="A0A0F9BBD0"/>
<evidence type="ECO:0000256" key="1">
    <source>
        <dbReference type="SAM" id="MobiDB-lite"/>
    </source>
</evidence>
<feature type="region of interest" description="Disordered" evidence="1">
    <location>
        <begin position="1"/>
        <end position="53"/>
    </location>
</feature>
<accession>A0A0F9BBD0</accession>
<evidence type="ECO:0000313" key="2">
    <source>
        <dbReference type="EMBL" id="KKL11157.1"/>
    </source>
</evidence>
<protein>
    <submittedName>
        <fullName evidence="2">Uncharacterized protein</fullName>
    </submittedName>
</protein>
<reference evidence="2" key="1">
    <citation type="journal article" date="2015" name="Nature">
        <title>Complex archaea that bridge the gap between prokaryotes and eukaryotes.</title>
        <authorList>
            <person name="Spang A."/>
            <person name="Saw J.H."/>
            <person name="Jorgensen S.L."/>
            <person name="Zaremba-Niedzwiedzka K."/>
            <person name="Martijn J."/>
            <person name="Lind A.E."/>
            <person name="van Eijk R."/>
            <person name="Schleper C."/>
            <person name="Guy L."/>
            <person name="Ettema T.J."/>
        </authorList>
    </citation>
    <scope>NUCLEOTIDE SEQUENCE</scope>
</reference>
<gene>
    <name evidence="2" type="ORF">LCGC14_2548620</name>
</gene>
<feature type="compositionally biased region" description="Basic residues" evidence="1">
    <location>
        <begin position="28"/>
        <end position="37"/>
    </location>
</feature>
<dbReference type="EMBL" id="LAZR01041768">
    <property type="protein sequence ID" value="KKL11157.1"/>
    <property type="molecule type" value="Genomic_DNA"/>
</dbReference>
<name>A0A0F9BBD0_9ZZZZ</name>
<proteinExistence type="predicted"/>
<organism evidence="2">
    <name type="scientific">marine sediment metagenome</name>
    <dbReference type="NCBI Taxonomy" id="412755"/>
    <lineage>
        <taxon>unclassified sequences</taxon>
        <taxon>metagenomes</taxon>
        <taxon>ecological metagenomes</taxon>
    </lineage>
</organism>